<dbReference type="PROSITE" id="PS50097">
    <property type="entry name" value="BTB"/>
    <property type="match status" value="2"/>
</dbReference>
<feature type="domain" description="BTB" evidence="1">
    <location>
        <begin position="390"/>
        <end position="457"/>
    </location>
</feature>
<dbReference type="Gene3D" id="3.30.710.10">
    <property type="entry name" value="Potassium Channel Kv1.1, Chain A"/>
    <property type="match status" value="2"/>
</dbReference>
<dbReference type="AlphaFoldDB" id="A0A7E4ZQY1"/>
<dbReference type="InterPro" id="IPR011333">
    <property type="entry name" value="SKP1/BTB/POZ_sf"/>
</dbReference>
<dbReference type="SUPFAM" id="SSF54695">
    <property type="entry name" value="POZ domain"/>
    <property type="match status" value="2"/>
</dbReference>
<dbReference type="SMART" id="SM00225">
    <property type="entry name" value="BTB"/>
    <property type="match status" value="2"/>
</dbReference>
<evidence type="ECO:0000259" key="1">
    <source>
        <dbReference type="PROSITE" id="PS50097"/>
    </source>
</evidence>
<sequence>MSQTFKDSVIVTVRSRHNGKSKLRDVPGTSGLRWALHVYLFGLTGKSDHIAAYIQIVGGSVTVKGNLEVYDESFCHEIDDGQQRGCDDLLKNNGIPRYYDNSTFKCTATFEVKSRELPSIEVKNNKLEPVPLHELIYNSRSHRSDAKIVIDTTEIKIHRDFLSMISPVFNTIFGPETKESQIGIVKIADFSVATVQNALDYCYGVDTNVKNATEVIHMLRFYDKYDIQPLITKLEAWLKANMTVKNFAPIAAYAWRWLDSISVTFTTTDNVTSQVRDVPGAPGRKWWISVYPLGITDDKGYVDASVHVAGGGVTMNANIVLSNEFVNGILKGLCHEFKDGGAFKVTLCNNVFVMMAQFTLTVTCNATFHQMGANLVPLMVHEMFQESYQSDAAIAIGEDTIKVHRGFLSMVSPVFKAMFNPETQESQTGIVKITDFSVTTVKNALDYCYGVDVGKKTAVEVVDMLRFYDKYDLQSAIKKLEAWLKANLAVKNFAPIAAYAWQYSRESLQAECGRVFRANSTDLVVNPDFVNLDPVIVSGVLKACLISSEASIPETS</sequence>
<reference evidence="3" key="2">
    <citation type="submission" date="2020-10" db="UniProtKB">
        <authorList>
            <consortium name="WormBaseParasite"/>
        </authorList>
    </citation>
    <scope>IDENTIFICATION</scope>
</reference>
<name>A0A7E4ZQY1_PANRE</name>
<evidence type="ECO:0000313" key="2">
    <source>
        <dbReference type="Proteomes" id="UP000492821"/>
    </source>
</evidence>
<feature type="domain" description="BTB" evidence="1">
    <location>
        <begin position="144"/>
        <end position="211"/>
    </location>
</feature>
<dbReference type="PANTHER" id="PTHR24413">
    <property type="entry name" value="SPECKLE-TYPE POZ PROTEIN"/>
    <property type="match status" value="1"/>
</dbReference>
<dbReference type="InterPro" id="IPR000210">
    <property type="entry name" value="BTB/POZ_dom"/>
</dbReference>
<keyword evidence="2" id="KW-1185">Reference proteome</keyword>
<dbReference type="CDD" id="cd18186">
    <property type="entry name" value="BTB_POZ_ZBTB_KLHL-like"/>
    <property type="match status" value="2"/>
</dbReference>
<evidence type="ECO:0000313" key="3">
    <source>
        <dbReference type="WBParaSite" id="Pan_g11864.t1"/>
    </source>
</evidence>
<dbReference type="Pfam" id="PF00651">
    <property type="entry name" value="BTB"/>
    <property type="match status" value="2"/>
</dbReference>
<organism evidence="2 3">
    <name type="scientific">Panagrellus redivivus</name>
    <name type="common">Microworm</name>
    <dbReference type="NCBI Taxonomy" id="6233"/>
    <lineage>
        <taxon>Eukaryota</taxon>
        <taxon>Metazoa</taxon>
        <taxon>Ecdysozoa</taxon>
        <taxon>Nematoda</taxon>
        <taxon>Chromadorea</taxon>
        <taxon>Rhabditida</taxon>
        <taxon>Tylenchina</taxon>
        <taxon>Panagrolaimomorpha</taxon>
        <taxon>Panagrolaimoidea</taxon>
        <taxon>Panagrolaimidae</taxon>
        <taxon>Panagrellus</taxon>
    </lineage>
</organism>
<proteinExistence type="predicted"/>
<accession>A0A7E4ZQY1</accession>
<dbReference type="Proteomes" id="UP000492821">
    <property type="component" value="Unassembled WGS sequence"/>
</dbReference>
<protein>
    <submittedName>
        <fullName evidence="3">BTB domain-containing protein</fullName>
    </submittedName>
</protein>
<reference evidence="2" key="1">
    <citation type="journal article" date="2013" name="Genetics">
        <title>The draft genome and transcriptome of Panagrellus redivivus are shaped by the harsh demands of a free-living lifestyle.</title>
        <authorList>
            <person name="Srinivasan J."/>
            <person name="Dillman A.R."/>
            <person name="Macchietto M.G."/>
            <person name="Heikkinen L."/>
            <person name="Lakso M."/>
            <person name="Fracchia K.M."/>
            <person name="Antoshechkin I."/>
            <person name="Mortazavi A."/>
            <person name="Wong G."/>
            <person name="Sternberg P.W."/>
        </authorList>
    </citation>
    <scope>NUCLEOTIDE SEQUENCE [LARGE SCALE GENOMIC DNA]</scope>
    <source>
        <strain evidence="2">MT8872</strain>
    </source>
</reference>
<dbReference type="WBParaSite" id="Pan_g11864.t1">
    <property type="protein sequence ID" value="Pan_g11864.t1"/>
    <property type="gene ID" value="Pan_g11864"/>
</dbReference>